<dbReference type="RefSeq" id="WP_008599922.1">
    <property type="nucleotide sequence ID" value="NZ_AMRV01000001.1"/>
</dbReference>
<organism evidence="2 3">
    <name type="scientific">Pacificimonas flava</name>
    <dbReference type="NCBI Taxonomy" id="1234595"/>
    <lineage>
        <taxon>Bacteria</taxon>
        <taxon>Pseudomonadati</taxon>
        <taxon>Pseudomonadota</taxon>
        <taxon>Alphaproteobacteria</taxon>
        <taxon>Sphingomonadales</taxon>
        <taxon>Sphingosinicellaceae</taxon>
        <taxon>Pacificimonas</taxon>
    </lineage>
</organism>
<name>M2U974_9SPHN</name>
<feature type="domain" description="Metallo-beta-lactamase" evidence="1">
    <location>
        <begin position="34"/>
        <end position="225"/>
    </location>
</feature>
<dbReference type="Proteomes" id="UP000011717">
    <property type="component" value="Unassembled WGS sequence"/>
</dbReference>
<dbReference type="PATRIC" id="fig|1234595.3.peg.472"/>
<evidence type="ECO:0000313" key="2">
    <source>
        <dbReference type="EMBL" id="EMD84543.1"/>
    </source>
</evidence>
<dbReference type="InterPro" id="IPR036866">
    <property type="entry name" value="RibonucZ/Hydroxyglut_hydro"/>
</dbReference>
<evidence type="ECO:0000313" key="3">
    <source>
        <dbReference type="Proteomes" id="UP000011717"/>
    </source>
</evidence>
<dbReference type="AlphaFoldDB" id="M2U974"/>
<comment type="caution">
    <text evidence="2">The sequence shown here is derived from an EMBL/GenBank/DDBJ whole genome shotgun (WGS) entry which is preliminary data.</text>
</comment>
<sequence length="256" mass="28628">MKVTMLGSGTSSGVPRIGNDWGACDPAEPKNRRRRVSVLAEAGEHKLIIDTGPDFREQCLDADLRRLDAVLLTHSHADHTHGIDDLRQFFHLMGAPIPVYAAGGTWKHMFDRFRYVFEGRQLYDPSARAITIDGTFEVGPMRISAFSQEHGPITSWGFRIEADGAIFCYSTDVSALDAAAFEALAGCDLWIVDALRRRPHPTHSHLEQTLEWIERLRPGRAILTHMDQSMDYATLRAELPDGVEPGYDMLSVELGR</sequence>
<dbReference type="PANTHER" id="PTHR42663:SF6">
    <property type="entry name" value="HYDROLASE C777.06C-RELATED"/>
    <property type="match status" value="1"/>
</dbReference>
<dbReference type="Pfam" id="PF12706">
    <property type="entry name" value="Lactamase_B_2"/>
    <property type="match status" value="1"/>
</dbReference>
<proteinExistence type="predicted"/>
<dbReference type="PANTHER" id="PTHR42663">
    <property type="entry name" value="HYDROLASE C777.06C-RELATED-RELATED"/>
    <property type="match status" value="1"/>
</dbReference>
<dbReference type="GO" id="GO:0016787">
    <property type="term" value="F:hydrolase activity"/>
    <property type="evidence" value="ECO:0007669"/>
    <property type="project" value="UniProtKB-KW"/>
</dbReference>
<accession>M2U974</accession>
<protein>
    <submittedName>
        <fullName evidence="2">Metal-dependent hydrolases of the beta-lactamase superfamily I</fullName>
    </submittedName>
</protein>
<dbReference type="OrthoDB" id="9781189at2"/>
<dbReference type="SUPFAM" id="SSF56281">
    <property type="entry name" value="Metallo-hydrolase/oxidoreductase"/>
    <property type="match status" value="1"/>
</dbReference>
<dbReference type="InterPro" id="IPR001279">
    <property type="entry name" value="Metallo-B-lactamas"/>
</dbReference>
<dbReference type="CDD" id="cd16279">
    <property type="entry name" value="metallo-hydrolase-like_MBL-fold"/>
    <property type="match status" value="1"/>
</dbReference>
<gene>
    <name evidence="2" type="ORF">C725_0473</name>
</gene>
<keyword evidence="2" id="KW-0378">Hydrolase</keyword>
<keyword evidence="3" id="KW-1185">Reference proteome</keyword>
<dbReference type="EMBL" id="AMRV01000001">
    <property type="protein sequence ID" value="EMD84543.1"/>
    <property type="molecule type" value="Genomic_DNA"/>
</dbReference>
<dbReference type="Gene3D" id="3.60.15.10">
    <property type="entry name" value="Ribonuclease Z/Hydroxyacylglutathione hydrolase-like"/>
    <property type="match status" value="1"/>
</dbReference>
<dbReference type="SMART" id="SM00849">
    <property type="entry name" value="Lactamase_B"/>
    <property type="match status" value="1"/>
</dbReference>
<evidence type="ECO:0000259" key="1">
    <source>
        <dbReference type="SMART" id="SM00849"/>
    </source>
</evidence>
<reference evidence="2 3" key="1">
    <citation type="journal article" date="2013" name="Genome Announc.">
        <title>Draft Genome Sequence of Strain JLT2015T, Belonging to the Family Sphingomonadaceae of the Alphaproteobacteria.</title>
        <authorList>
            <person name="Tang K."/>
            <person name="Liu K."/>
            <person name="Li S."/>
            <person name="Jiao N."/>
        </authorList>
    </citation>
    <scope>NUCLEOTIDE SEQUENCE [LARGE SCALE GENOMIC DNA]</scope>
    <source>
        <strain evidence="2 3">JLT2015</strain>
    </source>
</reference>